<accession>A0A9N9P4T7</accession>
<feature type="non-terminal residue" evidence="1">
    <location>
        <position position="1"/>
    </location>
</feature>
<keyword evidence="2" id="KW-1185">Reference proteome</keyword>
<protein>
    <submittedName>
        <fullName evidence="1">6464_t:CDS:1</fullName>
    </submittedName>
</protein>
<evidence type="ECO:0000313" key="1">
    <source>
        <dbReference type="EMBL" id="CAG8784765.1"/>
    </source>
</evidence>
<organism evidence="1 2">
    <name type="scientific">Dentiscutata erythropus</name>
    <dbReference type="NCBI Taxonomy" id="1348616"/>
    <lineage>
        <taxon>Eukaryota</taxon>
        <taxon>Fungi</taxon>
        <taxon>Fungi incertae sedis</taxon>
        <taxon>Mucoromycota</taxon>
        <taxon>Glomeromycotina</taxon>
        <taxon>Glomeromycetes</taxon>
        <taxon>Diversisporales</taxon>
        <taxon>Gigasporaceae</taxon>
        <taxon>Dentiscutata</taxon>
    </lineage>
</organism>
<reference evidence="1" key="1">
    <citation type="submission" date="2021-06" db="EMBL/GenBank/DDBJ databases">
        <authorList>
            <person name="Kallberg Y."/>
            <person name="Tangrot J."/>
            <person name="Rosling A."/>
        </authorList>
    </citation>
    <scope>NUCLEOTIDE SEQUENCE</scope>
    <source>
        <strain evidence="1">MA453B</strain>
    </source>
</reference>
<sequence>REKEIADVLGDNFAEDNICTKDVFAKTIRKENIFIDVFAKNGGFYEEDVDKEIMITSTLFGTSGTLTNTTKGTYEITDFFKPVSDFSKRFSIPSIFSIFPMTSWASEFFSRAVAYSKSPLPN</sequence>
<dbReference type="Proteomes" id="UP000789405">
    <property type="component" value="Unassembled WGS sequence"/>
</dbReference>
<proteinExistence type="predicted"/>
<gene>
    <name evidence="1" type="ORF">DERYTH_LOCUS20163</name>
</gene>
<name>A0A9N9P4T7_9GLOM</name>
<dbReference type="AlphaFoldDB" id="A0A9N9P4T7"/>
<comment type="caution">
    <text evidence="1">The sequence shown here is derived from an EMBL/GenBank/DDBJ whole genome shotgun (WGS) entry which is preliminary data.</text>
</comment>
<dbReference type="EMBL" id="CAJVPY010023276">
    <property type="protein sequence ID" value="CAG8784765.1"/>
    <property type="molecule type" value="Genomic_DNA"/>
</dbReference>
<feature type="non-terminal residue" evidence="1">
    <location>
        <position position="122"/>
    </location>
</feature>
<evidence type="ECO:0000313" key="2">
    <source>
        <dbReference type="Proteomes" id="UP000789405"/>
    </source>
</evidence>